<evidence type="ECO:0000313" key="2">
    <source>
        <dbReference type="Proteomes" id="UP000095280"/>
    </source>
</evidence>
<sequence>MFAQFRLNKAVVHRATQTVIEAQFSLGSEILGDMWSVIGFVKMLFVCAFAFAVLTPISIIFPHPRLIKFLRSARILALMEVVSIVTYLIAVFVGANISSSSDVRSIICFNSSDTYMQLQTFCLAFIIARIIDEAYNLSLMSGRQFYVSMFDYLLSLSLALHFSSLLFLIIWFETAKRYTSEMPSFRQSLCSANRSAIS</sequence>
<proteinExistence type="predicted"/>
<reference evidence="3" key="1">
    <citation type="submission" date="2016-11" db="UniProtKB">
        <authorList>
            <consortium name="WormBaseParasite"/>
        </authorList>
    </citation>
    <scope>IDENTIFICATION</scope>
</reference>
<feature type="transmembrane region" description="Helical" evidence="1">
    <location>
        <begin position="152"/>
        <end position="172"/>
    </location>
</feature>
<keyword evidence="1" id="KW-0812">Transmembrane</keyword>
<evidence type="ECO:0000256" key="1">
    <source>
        <dbReference type="SAM" id="Phobius"/>
    </source>
</evidence>
<keyword evidence="1" id="KW-1133">Transmembrane helix</keyword>
<feature type="transmembrane region" description="Helical" evidence="1">
    <location>
        <begin position="115"/>
        <end position="131"/>
    </location>
</feature>
<dbReference type="Proteomes" id="UP000095280">
    <property type="component" value="Unplaced"/>
</dbReference>
<dbReference type="AlphaFoldDB" id="A0A1I8G8J5"/>
<keyword evidence="1" id="KW-0472">Membrane</keyword>
<accession>A0A1I8G8J5</accession>
<protein>
    <submittedName>
        <fullName evidence="3">MARVEL domain-containing protein</fullName>
    </submittedName>
</protein>
<keyword evidence="2" id="KW-1185">Reference proteome</keyword>
<name>A0A1I8G8J5_9PLAT</name>
<dbReference type="WBParaSite" id="maker-uti_cns_0001043-snap-gene-1.6-mRNA-1">
    <property type="protein sequence ID" value="maker-uti_cns_0001043-snap-gene-1.6-mRNA-1"/>
    <property type="gene ID" value="maker-uti_cns_0001043-snap-gene-1.6"/>
</dbReference>
<organism evidence="2 3">
    <name type="scientific">Macrostomum lignano</name>
    <dbReference type="NCBI Taxonomy" id="282301"/>
    <lineage>
        <taxon>Eukaryota</taxon>
        <taxon>Metazoa</taxon>
        <taxon>Spiralia</taxon>
        <taxon>Lophotrochozoa</taxon>
        <taxon>Platyhelminthes</taxon>
        <taxon>Rhabditophora</taxon>
        <taxon>Macrostomorpha</taxon>
        <taxon>Macrostomida</taxon>
        <taxon>Macrostomidae</taxon>
        <taxon>Macrostomum</taxon>
    </lineage>
</organism>
<evidence type="ECO:0000313" key="3">
    <source>
        <dbReference type="WBParaSite" id="maker-uti_cns_0001043-snap-gene-1.6-mRNA-1"/>
    </source>
</evidence>
<feature type="transmembrane region" description="Helical" evidence="1">
    <location>
        <begin position="73"/>
        <end position="95"/>
    </location>
</feature>
<feature type="transmembrane region" description="Helical" evidence="1">
    <location>
        <begin position="34"/>
        <end position="61"/>
    </location>
</feature>